<keyword evidence="7" id="KW-0413">Isomerase</keyword>
<dbReference type="NCBIfam" id="TIGR03462">
    <property type="entry name" value="CarR_dom_SF"/>
    <property type="match status" value="1"/>
</dbReference>
<gene>
    <name evidence="9" type="ORF">D9V28_04805</name>
</gene>
<accession>A0A3L7J676</accession>
<comment type="subcellular location">
    <subcellularLocation>
        <location evidence="1">Membrane</location>
        <topology evidence="1">Multi-pass membrane protein</topology>
    </subcellularLocation>
</comment>
<dbReference type="EMBL" id="RCWJ01000001">
    <property type="protein sequence ID" value="RLQ86157.1"/>
    <property type="molecule type" value="Genomic_DNA"/>
</dbReference>
<feature type="transmembrane region" description="Helical" evidence="8">
    <location>
        <begin position="35"/>
        <end position="60"/>
    </location>
</feature>
<dbReference type="GO" id="GO:0016020">
    <property type="term" value="C:membrane"/>
    <property type="evidence" value="ECO:0007669"/>
    <property type="project" value="UniProtKB-SubCell"/>
</dbReference>
<dbReference type="GO" id="GO:0045436">
    <property type="term" value="F:lycopene beta cyclase activity"/>
    <property type="evidence" value="ECO:0007669"/>
    <property type="project" value="UniProtKB-ARBA"/>
</dbReference>
<dbReference type="AlphaFoldDB" id="A0A3L7J676"/>
<proteinExistence type="predicted"/>
<evidence type="ECO:0000256" key="1">
    <source>
        <dbReference type="ARBA" id="ARBA00004141"/>
    </source>
</evidence>
<evidence type="ECO:0000256" key="6">
    <source>
        <dbReference type="ARBA" id="ARBA00023136"/>
    </source>
</evidence>
<comment type="pathway">
    <text evidence="2">Carotenoid biosynthesis.</text>
</comment>
<keyword evidence="5 8" id="KW-1133">Transmembrane helix</keyword>
<dbReference type="GO" id="GO:0016117">
    <property type="term" value="P:carotenoid biosynthetic process"/>
    <property type="evidence" value="ECO:0007669"/>
    <property type="project" value="UniProtKB-KW"/>
</dbReference>
<evidence type="ECO:0000313" key="9">
    <source>
        <dbReference type="EMBL" id="RLQ86157.1"/>
    </source>
</evidence>
<dbReference type="InterPro" id="IPR017825">
    <property type="entry name" value="Lycopene_cyclase_dom"/>
</dbReference>
<evidence type="ECO:0000256" key="2">
    <source>
        <dbReference type="ARBA" id="ARBA00004829"/>
    </source>
</evidence>
<sequence>MGFLYLGALLVSLGCMVLLDSRFRLFFWADARRASIVLVVGIVFFLAWDLAGIGLSIFYRGETEFMTGVLLAPELPLEEVFFLTLLCYVAMNVFSGARLVLDRRSAAGQAS</sequence>
<keyword evidence="4" id="KW-0125">Carotenoid biosynthesis</keyword>
<comment type="caution">
    <text evidence="9">The sequence shown here is derived from an EMBL/GenBank/DDBJ whole genome shotgun (WGS) entry which is preliminary data.</text>
</comment>
<name>A0A3L7J676_9MICO</name>
<evidence type="ECO:0000256" key="4">
    <source>
        <dbReference type="ARBA" id="ARBA00022746"/>
    </source>
</evidence>
<evidence type="ECO:0000256" key="5">
    <source>
        <dbReference type="ARBA" id="ARBA00022989"/>
    </source>
</evidence>
<evidence type="ECO:0000256" key="3">
    <source>
        <dbReference type="ARBA" id="ARBA00022692"/>
    </source>
</evidence>
<dbReference type="GO" id="GO:0016872">
    <property type="term" value="F:intramolecular lyase activity"/>
    <property type="evidence" value="ECO:0007669"/>
    <property type="project" value="InterPro"/>
</dbReference>
<organism evidence="9 10">
    <name type="scientific">Mycetocola zhadangensis</name>
    <dbReference type="NCBI Taxonomy" id="1164595"/>
    <lineage>
        <taxon>Bacteria</taxon>
        <taxon>Bacillati</taxon>
        <taxon>Actinomycetota</taxon>
        <taxon>Actinomycetes</taxon>
        <taxon>Micrococcales</taxon>
        <taxon>Microbacteriaceae</taxon>
        <taxon>Mycetocola</taxon>
    </lineage>
</organism>
<evidence type="ECO:0000256" key="8">
    <source>
        <dbReference type="SAM" id="Phobius"/>
    </source>
</evidence>
<keyword evidence="6 8" id="KW-0472">Membrane</keyword>
<dbReference type="RefSeq" id="WP_121658515.1">
    <property type="nucleotide sequence ID" value="NZ_BMEK01000001.1"/>
</dbReference>
<evidence type="ECO:0000313" key="10">
    <source>
        <dbReference type="Proteomes" id="UP000282460"/>
    </source>
</evidence>
<dbReference type="Proteomes" id="UP000282460">
    <property type="component" value="Unassembled WGS sequence"/>
</dbReference>
<evidence type="ECO:0000256" key="7">
    <source>
        <dbReference type="ARBA" id="ARBA00023235"/>
    </source>
</evidence>
<reference evidence="9 10" key="1">
    <citation type="submission" date="2018-10" db="EMBL/GenBank/DDBJ databases">
        <authorList>
            <person name="Li J."/>
        </authorList>
    </citation>
    <scope>NUCLEOTIDE SEQUENCE [LARGE SCALE GENOMIC DNA]</scope>
    <source>
        <strain evidence="9 10">ZD1-4</strain>
    </source>
</reference>
<keyword evidence="10" id="KW-1185">Reference proteome</keyword>
<feature type="transmembrane region" description="Helical" evidence="8">
    <location>
        <begin position="6"/>
        <end position="23"/>
    </location>
</feature>
<dbReference type="OrthoDB" id="4774157at2"/>
<protein>
    <submittedName>
        <fullName evidence="9">Lycopene cyclase domain-containing protein</fullName>
    </submittedName>
</protein>
<keyword evidence="3 8" id="KW-0812">Transmembrane</keyword>
<feature type="transmembrane region" description="Helical" evidence="8">
    <location>
        <begin position="80"/>
        <end position="101"/>
    </location>
</feature>